<comment type="caution">
    <text evidence="2">The sequence shown here is derived from an EMBL/GenBank/DDBJ whole genome shotgun (WGS) entry which is preliminary data.</text>
</comment>
<organism evidence="2 3">
    <name type="scientific">Suillus plorans</name>
    <dbReference type="NCBI Taxonomy" id="116603"/>
    <lineage>
        <taxon>Eukaryota</taxon>
        <taxon>Fungi</taxon>
        <taxon>Dikarya</taxon>
        <taxon>Basidiomycota</taxon>
        <taxon>Agaricomycotina</taxon>
        <taxon>Agaricomycetes</taxon>
        <taxon>Agaricomycetidae</taxon>
        <taxon>Boletales</taxon>
        <taxon>Suillineae</taxon>
        <taxon>Suillaceae</taxon>
        <taxon>Suillus</taxon>
    </lineage>
</organism>
<dbReference type="OrthoDB" id="2669171at2759"/>
<protein>
    <recommendedName>
        <fullName evidence="4">Secreted protein</fullName>
    </recommendedName>
</protein>
<dbReference type="AlphaFoldDB" id="A0A9P7DZ62"/>
<accession>A0A9P7DZ62</accession>
<gene>
    <name evidence="2" type="ORF">HD556DRAFT_1302979</name>
</gene>
<dbReference type="RefSeq" id="XP_041167008.1">
    <property type="nucleotide sequence ID" value="XM_041299569.1"/>
</dbReference>
<evidence type="ECO:0000313" key="2">
    <source>
        <dbReference type="EMBL" id="KAG1806537.1"/>
    </source>
</evidence>
<evidence type="ECO:0000313" key="3">
    <source>
        <dbReference type="Proteomes" id="UP000719766"/>
    </source>
</evidence>
<evidence type="ECO:0008006" key="4">
    <source>
        <dbReference type="Google" id="ProtNLM"/>
    </source>
</evidence>
<dbReference type="EMBL" id="JABBWE010000002">
    <property type="protein sequence ID" value="KAG1806537.1"/>
    <property type="molecule type" value="Genomic_DNA"/>
</dbReference>
<keyword evidence="1" id="KW-0732">Signal</keyword>
<sequence>MHYNWMTSHYLSCFLELASFFLLAADGNACLVGLRRLEFAVTERLDGGELQFRTFGLGKLVIQSLVPLILDREIVEGCVVQCKSLELRFWEPETALLVGRHPTQVG</sequence>
<evidence type="ECO:0000256" key="1">
    <source>
        <dbReference type="SAM" id="SignalP"/>
    </source>
</evidence>
<dbReference type="Proteomes" id="UP000719766">
    <property type="component" value="Unassembled WGS sequence"/>
</dbReference>
<name>A0A9P7DZ62_9AGAM</name>
<feature type="signal peptide" evidence="1">
    <location>
        <begin position="1"/>
        <end position="29"/>
    </location>
</feature>
<feature type="chain" id="PRO_5040347148" description="Secreted protein" evidence="1">
    <location>
        <begin position="30"/>
        <end position="106"/>
    </location>
</feature>
<keyword evidence="3" id="KW-1185">Reference proteome</keyword>
<reference evidence="2" key="1">
    <citation type="journal article" date="2020" name="New Phytol.">
        <title>Comparative genomics reveals dynamic genome evolution in host specialist ectomycorrhizal fungi.</title>
        <authorList>
            <person name="Lofgren L.A."/>
            <person name="Nguyen N.H."/>
            <person name="Vilgalys R."/>
            <person name="Ruytinx J."/>
            <person name="Liao H.L."/>
            <person name="Branco S."/>
            <person name="Kuo A."/>
            <person name="LaButti K."/>
            <person name="Lipzen A."/>
            <person name="Andreopoulos W."/>
            <person name="Pangilinan J."/>
            <person name="Riley R."/>
            <person name="Hundley H."/>
            <person name="Na H."/>
            <person name="Barry K."/>
            <person name="Grigoriev I.V."/>
            <person name="Stajich J.E."/>
            <person name="Kennedy P.G."/>
        </authorList>
    </citation>
    <scope>NUCLEOTIDE SEQUENCE</scope>
    <source>
        <strain evidence="2">S12</strain>
    </source>
</reference>
<proteinExistence type="predicted"/>
<dbReference type="GeneID" id="64593333"/>